<evidence type="ECO:0000313" key="4">
    <source>
        <dbReference type="EMBL" id="WFP15953.1"/>
    </source>
</evidence>
<feature type="transmembrane region" description="Helical" evidence="2">
    <location>
        <begin position="285"/>
        <end position="305"/>
    </location>
</feature>
<keyword evidence="5" id="KW-1185">Reference proteome</keyword>
<dbReference type="Pfam" id="PF01569">
    <property type="entry name" value="PAP2"/>
    <property type="match status" value="1"/>
</dbReference>
<gene>
    <name evidence="4" type="ORF">P8192_11190</name>
</gene>
<evidence type="ECO:0000259" key="3">
    <source>
        <dbReference type="SMART" id="SM00014"/>
    </source>
</evidence>
<feature type="transmembrane region" description="Helical" evidence="2">
    <location>
        <begin position="120"/>
        <end position="139"/>
    </location>
</feature>
<dbReference type="Proteomes" id="UP001219037">
    <property type="component" value="Chromosome"/>
</dbReference>
<feature type="region of interest" description="Disordered" evidence="1">
    <location>
        <begin position="1"/>
        <end position="31"/>
    </location>
</feature>
<evidence type="ECO:0000313" key="5">
    <source>
        <dbReference type="Proteomes" id="UP001219037"/>
    </source>
</evidence>
<feature type="transmembrane region" description="Helical" evidence="2">
    <location>
        <begin position="186"/>
        <end position="207"/>
    </location>
</feature>
<dbReference type="InterPro" id="IPR000326">
    <property type="entry name" value="PAP2/HPO"/>
</dbReference>
<feature type="transmembrane region" description="Helical" evidence="2">
    <location>
        <begin position="146"/>
        <end position="166"/>
    </location>
</feature>
<protein>
    <submittedName>
        <fullName evidence="4">Phosphatase PAP2 family protein</fullName>
    </submittedName>
</protein>
<dbReference type="SUPFAM" id="SSF48317">
    <property type="entry name" value="Acid phosphatase/Vanadium-dependent haloperoxidase"/>
    <property type="match status" value="1"/>
</dbReference>
<feature type="transmembrane region" description="Helical" evidence="2">
    <location>
        <begin position="242"/>
        <end position="264"/>
    </location>
</feature>
<feature type="domain" description="Phosphatidic acid phosphatase type 2/haloperoxidase" evidence="3">
    <location>
        <begin position="149"/>
        <end position="256"/>
    </location>
</feature>
<dbReference type="EMBL" id="CP121252">
    <property type="protein sequence ID" value="WFP15953.1"/>
    <property type="molecule type" value="Genomic_DNA"/>
</dbReference>
<feature type="transmembrane region" description="Helical" evidence="2">
    <location>
        <begin position="68"/>
        <end position="89"/>
    </location>
</feature>
<proteinExistence type="predicted"/>
<reference evidence="4 5" key="1">
    <citation type="submission" date="2023-04" db="EMBL/GenBank/DDBJ databases">
        <title>Funneling lignin-derived compounds into biodiesel using alkali-halophilic Citricoccus sp. P2.</title>
        <authorList>
            <person name="Luo C.-B."/>
        </authorList>
    </citation>
    <scope>NUCLEOTIDE SEQUENCE [LARGE SCALE GENOMIC DNA]</scope>
    <source>
        <strain evidence="4 5">P2</strain>
    </source>
</reference>
<evidence type="ECO:0000256" key="2">
    <source>
        <dbReference type="SAM" id="Phobius"/>
    </source>
</evidence>
<dbReference type="RefSeq" id="WP_278157130.1">
    <property type="nucleotide sequence ID" value="NZ_CP121252.1"/>
</dbReference>
<keyword evidence="2" id="KW-0472">Membrane</keyword>
<accession>A0ABY8H486</accession>
<keyword evidence="2" id="KW-0812">Transmembrane</keyword>
<name>A0ABY8H486_9MICC</name>
<feature type="transmembrane region" description="Helical" evidence="2">
    <location>
        <begin position="214"/>
        <end position="236"/>
    </location>
</feature>
<dbReference type="SMART" id="SM00014">
    <property type="entry name" value="acidPPc"/>
    <property type="match status" value="1"/>
</dbReference>
<dbReference type="InterPro" id="IPR036938">
    <property type="entry name" value="PAP2/HPO_sf"/>
</dbReference>
<feature type="transmembrane region" description="Helical" evidence="2">
    <location>
        <begin position="325"/>
        <end position="350"/>
    </location>
</feature>
<evidence type="ECO:0000256" key="1">
    <source>
        <dbReference type="SAM" id="MobiDB-lite"/>
    </source>
</evidence>
<keyword evidence="2" id="KW-1133">Transmembrane helix</keyword>
<organism evidence="4 5">
    <name type="scientific">Citricoccus muralis</name>
    <dbReference type="NCBI Taxonomy" id="169134"/>
    <lineage>
        <taxon>Bacteria</taxon>
        <taxon>Bacillati</taxon>
        <taxon>Actinomycetota</taxon>
        <taxon>Actinomycetes</taxon>
        <taxon>Micrococcales</taxon>
        <taxon>Micrococcaceae</taxon>
        <taxon>Citricoccus</taxon>
    </lineage>
</organism>
<dbReference type="Gene3D" id="1.20.144.10">
    <property type="entry name" value="Phosphatidic acid phosphatase type 2/haloperoxidase"/>
    <property type="match status" value="1"/>
</dbReference>
<sequence>MTEHRRSEPISARRPLPAEPTRGSRAPEPDDVEIQSATDLRVPVHPTRALRTAPAYVPEARRLPGARVWAWLMAMIVLVVGLGFVHRIFVTTNLGQVWEYAALQSASESLPDLHAATAQLLQYLPQVVGVIAILAFVVLTVYRRRWLASLIAAATFGAANLTTQVLKNLVLDRPMLDNGVPYYTGNSLPSGHTTFAAAAVVAVFLVVAPRWRPAVAFIGALFATAVGVGTFVEAWHRPSDMVAAYLVAGIWGLVGGFVTFRTGANWNMLSSRTHRYPWPSGHPMWDVLMWLTGAAMLAGAWLALLPVGGAEALPATVDSGFGTSSWYLLSGVLFAAGGGFVLFAFLSSFFRWEAGRKN</sequence>